<evidence type="ECO:0000256" key="4">
    <source>
        <dbReference type="ARBA" id="ARBA00022679"/>
    </source>
</evidence>
<feature type="domain" description="RING-type" evidence="13">
    <location>
        <begin position="115"/>
        <end position="157"/>
    </location>
</feature>
<dbReference type="SUPFAM" id="SSF57850">
    <property type="entry name" value="RING/U-box"/>
    <property type="match status" value="1"/>
</dbReference>
<dbReference type="Gene3D" id="3.30.40.10">
    <property type="entry name" value="Zinc/RING finger domain, C3HC4 (zinc finger)"/>
    <property type="match status" value="1"/>
</dbReference>
<evidence type="ECO:0000256" key="12">
    <source>
        <dbReference type="SAM" id="Phobius"/>
    </source>
</evidence>
<dbReference type="Proteomes" id="UP001291623">
    <property type="component" value="Unassembled WGS sequence"/>
</dbReference>
<evidence type="ECO:0000256" key="11">
    <source>
        <dbReference type="PROSITE-ProRule" id="PRU00175"/>
    </source>
</evidence>
<dbReference type="EMBL" id="JAVYJV010000003">
    <property type="protein sequence ID" value="KAK4376110.1"/>
    <property type="molecule type" value="Genomic_DNA"/>
</dbReference>
<comment type="similarity">
    <text evidence="10">Belongs to the RING-type zinc finger family. ATL subfamily.</text>
</comment>
<evidence type="ECO:0000256" key="5">
    <source>
        <dbReference type="ARBA" id="ARBA00022692"/>
    </source>
</evidence>
<evidence type="ECO:0000256" key="9">
    <source>
        <dbReference type="ARBA" id="ARBA00023136"/>
    </source>
</evidence>
<dbReference type="PANTHER" id="PTHR46905:SF21">
    <property type="entry name" value="RING-TYPE E3 UBIQUITIN TRANSFERASE"/>
    <property type="match status" value="1"/>
</dbReference>
<comment type="caution">
    <text evidence="14">The sequence shown here is derived from an EMBL/GenBank/DDBJ whole genome shotgun (WGS) entry which is preliminary data.</text>
</comment>
<keyword evidence="4" id="KW-0808">Transferase</keyword>
<accession>A0AAE1SU26</accession>
<dbReference type="GO" id="GO:0016020">
    <property type="term" value="C:membrane"/>
    <property type="evidence" value="ECO:0007669"/>
    <property type="project" value="UniProtKB-SubCell"/>
</dbReference>
<dbReference type="PANTHER" id="PTHR46905">
    <property type="entry name" value="RING-H2 FINGER PROTEIN ATL78"/>
    <property type="match status" value="1"/>
</dbReference>
<sequence length="166" mass="18557">MRSSIEYSAPRFLLGYSVVVPSTSQSYNGDDDSIISNSSCLLIIVPAVLLLMLCVVALREILRCVLRFNARFPLESAEAAASRLSSKGLNKDELRKIPVMVYEPEVLKVCVINECPICLGEFEQGEKLRILPRCSHGFHVKCIDEWFLSHSSCPICRQPLLLQPTT</sequence>
<dbReference type="GO" id="GO:0016567">
    <property type="term" value="P:protein ubiquitination"/>
    <property type="evidence" value="ECO:0007669"/>
    <property type="project" value="InterPro"/>
</dbReference>
<organism evidence="14 15">
    <name type="scientific">Anisodus tanguticus</name>
    <dbReference type="NCBI Taxonomy" id="243964"/>
    <lineage>
        <taxon>Eukaryota</taxon>
        <taxon>Viridiplantae</taxon>
        <taxon>Streptophyta</taxon>
        <taxon>Embryophyta</taxon>
        <taxon>Tracheophyta</taxon>
        <taxon>Spermatophyta</taxon>
        <taxon>Magnoliopsida</taxon>
        <taxon>eudicotyledons</taxon>
        <taxon>Gunneridae</taxon>
        <taxon>Pentapetalae</taxon>
        <taxon>asterids</taxon>
        <taxon>lamiids</taxon>
        <taxon>Solanales</taxon>
        <taxon>Solanaceae</taxon>
        <taxon>Solanoideae</taxon>
        <taxon>Hyoscyameae</taxon>
        <taxon>Anisodus</taxon>
    </lineage>
</organism>
<reference evidence="14" key="1">
    <citation type="submission" date="2023-12" db="EMBL/GenBank/DDBJ databases">
        <title>Genome assembly of Anisodus tanguticus.</title>
        <authorList>
            <person name="Wang Y.-J."/>
        </authorList>
    </citation>
    <scope>NUCLEOTIDE SEQUENCE</scope>
    <source>
        <strain evidence="14">KB-2021</strain>
        <tissue evidence="14">Leaf</tissue>
    </source>
</reference>
<dbReference type="EC" id="2.3.2.27" evidence="3"/>
<evidence type="ECO:0000256" key="2">
    <source>
        <dbReference type="ARBA" id="ARBA00004167"/>
    </source>
</evidence>
<dbReference type="InterPro" id="IPR044602">
    <property type="entry name" value="ATL10/ATL72-79-like"/>
</dbReference>
<dbReference type="InterPro" id="IPR001841">
    <property type="entry name" value="Znf_RING"/>
</dbReference>
<evidence type="ECO:0000256" key="7">
    <source>
        <dbReference type="ARBA" id="ARBA00022833"/>
    </source>
</evidence>
<dbReference type="AlphaFoldDB" id="A0AAE1SU26"/>
<dbReference type="InterPro" id="IPR013083">
    <property type="entry name" value="Znf_RING/FYVE/PHD"/>
</dbReference>
<proteinExistence type="inferred from homology"/>
<evidence type="ECO:0000256" key="1">
    <source>
        <dbReference type="ARBA" id="ARBA00000900"/>
    </source>
</evidence>
<keyword evidence="9 12" id="KW-0472">Membrane</keyword>
<dbReference type="CDD" id="cd16461">
    <property type="entry name" value="RING-H2_EL5-like"/>
    <property type="match status" value="1"/>
</dbReference>
<keyword evidence="11" id="KW-0863">Zinc-finger</keyword>
<evidence type="ECO:0000256" key="6">
    <source>
        <dbReference type="ARBA" id="ARBA00022723"/>
    </source>
</evidence>
<comment type="subcellular location">
    <subcellularLocation>
        <location evidence="2">Membrane</location>
        <topology evidence="2">Single-pass membrane protein</topology>
    </subcellularLocation>
</comment>
<name>A0AAE1SU26_9SOLA</name>
<gene>
    <name evidence="14" type="ORF">RND71_006787</name>
</gene>
<dbReference type="PROSITE" id="PS50089">
    <property type="entry name" value="ZF_RING_2"/>
    <property type="match status" value="1"/>
</dbReference>
<evidence type="ECO:0000313" key="15">
    <source>
        <dbReference type="Proteomes" id="UP001291623"/>
    </source>
</evidence>
<evidence type="ECO:0000313" key="14">
    <source>
        <dbReference type="EMBL" id="KAK4376110.1"/>
    </source>
</evidence>
<keyword evidence="5 12" id="KW-0812">Transmembrane</keyword>
<dbReference type="SMART" id="SM00184">
    <property type="entry name" value="RING"/>
    <property type="match status" value="1"/>
</dbReference>
<evidence type="ECO:0000256" key="3">
    <source>
        <dbReference type="ARBA" id="ARBA00012483"/>
    </source>
</evidence>
<keyword evidence="6" id="KW-0479">Metal-binding</keyword>
<feature type="transmembrane region" description="Helical" evidence="12">
    <location>
        <begin position="34"/>
        <end position="58"/>
    </location>
</feature>
<dbReference type="GO" id="GO:0008270">
    <property type="term" value="F:zinc ion binding"/>
    <property type="evidence" value="ECO:0007669"/>
    <property type="project" value="UniProtKB-KW"/>
</dbReference>
<dbReference type="Pfam" id="PF13639">
    <property type="entry name" value="zf-RING_2"/>
    <property type="match status" value="1"/>
</dbReference>
<keyword evidence="8 12" id="KW-1133">Transmembrane helix</keyword>
<protein>
    <recommendedName>
        <fullName evidence="3">RING-type E3 ubiquitin transferase</fullName>
        <ecNumber evidence="3">2.3.2.27</ecNumber>
    </recommendedName>
</protein>
<comment type="catalytic activity">
    <reaction evidence="1">
        <text>S-ubiquitinyl-[E2 ubiquitin-conjugating enzyme]-L-cysteine + [acceptor protein]-L-lysine = [E2 ubiquitin-conjugating enzyme]-L-cysteine + N(6)-ubiquitinyl-[acceptor protein]-L-lysine.</text>
        <dbReference type="EC" id="2.3.2.27"/>
    </reaction>
</comment>
<evidence type="ECO:0000256" key="8">
    <source>
        <dbReference type="ARBA" id="ARBA00022989"/>
    </source>
</evidence>
<evidence type="ECO:0000256" key="10">
    <source>
        <dbReference type="ARBA" id="ARBA00024209"/>
    </source>
</evidence>
<evidence type="ECO:0000259" key="13">
    <source>
        <dbReference type="PROSITE" id="PS50089"/>
    </source>
</evidence>
<keyword evidence="15" id="KW-1185">Reference proteome</keyword>
<dbReference type="GO" id="GO:0061630">
    <property type="term" value="F:ubiquitin protein ligase activity"/>
    <property type="evidence" value="ECO:0007669"/>
    <property type="project" value="UniProtKB-EC"/>
</dbReference>
<keyword evidence="7" id="KW-0862">Zinc</keyword>